<dbReference type="AlphaFoldDB" id="A0AAE0SGB2"/>
<proteinExistence type="predicted"/>
<evidence type="ECO:0000313" key="1">
    <source>
        <dbReference type="EMBL" id="KAK3591168.1"/>
    </source>
</evidence>
<evidence type="ECO:0000313" key="2">
    <source>
        <dbReference type="Proteomes" id="UP001195483"/>
    </source>
</evidence>
<reference evidence="1" key="1">
    <citation type="journal article" date="2021" name="Genome Biol. Evol.">
        <title>A High-Quality Reference Genome for a Parasitic Bivalve with Doubly Uniparental Inheritance (Bivalvia: Unionida).</title>
        <authorList>
            <person name="Smith C.H."/>
        </authorList>
    </citation>
    <scope>NUCLEOTIDE SEQUENCE</scope>
    <source>
        <strain evidence="1">CHS0354</strain>
    </source>
</reference>
<accession>A0AAE0SGB2</accession>
<reference evidence="1" key="2">
    <citation type="journal article" date="2021" name="Genome Biol. Evol.">
        <title>Developing a high-quality reference genome for a parasitic bivalve with doubly uniparental inheritance (Bivalvia: Unionida).</title>
        <authorList>
            <person name="Smith C.H."/>
        </authorList>
    </citation>
    <scope>NUCLEOTIDE SEQUENCE</scope>
    <source>
        <strain evidence="1">CHS0354</strain>
        <tissue evidence="1">Mantle</tissue>
    </source>
</reference>
<keyword evidence="2" id="KW-1185">Reference proteome</keyword>
<comment type="caution">
    <text evidence="1">The sequence shown here is derived from an EMBL/GenBank/DDBJ whole genome shotgun (WGS) entry which is preliminary data.</text>
</comment>
<gene>
    <name evidence="1" type="ORF">CHS0354_029017</name>
</gene>
<feature type="non-terminal residue" evidence="1">
    <location>
        <position position="1"/>
    </location>
</feature>
<protein>
    <submittedName>
        <fullName evidence="1">Uncharacterized protein</fullName>
    </submittedName>
</protein>
<name>A0AAE0SGB2_9BIVA</name>
<dbReference type="Proteomes" id="UP001195483">
    <property type="component" value="Unassembled WGS sequence"/>
</dbReference>
<organism evidence="1 2">
    <name type="scientific">Potamilus streckersoni</name>
    <dbReference type="NCBI Taxonomy" id="2493646"/>
    <lineage>
        <taxon>Eukaryota</taxon>
        <taxon>Metazoa</taxon>
        <taxon>Spiralia</taxon>
        <taxon>Lophotrochozoa</taxon>
        <taxon>Mollusca</taxon>
        <taxon>Bivalvia</taxon>
        <taxon>Autobranchia</taxon>
        <taxon>Heteroconchia</taxon>
        <taxon>Palaeoheterodonta</taxon>
        <taxon>Unionida</taxon>
        <taxon>Unionoidea</taxon>
        <taxon>Unionidae</taxon>
        <taxon>Ambleminae</taxon>
        <taxon>Lampsilini</taxon>
        <taxon>Potamilus</taxon>
    </lineage>
</organism>
<reference evidence="1" key="3">
    <citation type="submission" date="2023-05" db="EMBL/GenBank/DDBJ databases">
        <authorList>
            <person name="Smith C.H."/>
        </authorList>
    </citation>
    <scope>NUCLEOTIDE SEQUENCE</scope>
    <source>
        <strain evidence="1">CHS0354</strain>
        <tissue evidence="1">Mantle</tissue>
    </source>
</reference>
<dbReference type="EMBL" id="JAEAOA010001744">
    <property type="protein sequence ID" value="KAK3591168.1"/>
    <property type="molecule type" value="Genomic_DNA"/>
</dbReference>
<sequence>MGVDIGELNKARVLVPEGKKIKKNCQAERECWFPRSFDQGFHFMTEILPHDQNVKAALKHDDRRYMLSGGILPEPTQIRVHGFHFQHGRDMIAMLLESACFLLLIVNSKLCLEEDSKLCLEEDFLRPVSHTKIKPHTPPKKMLEEPLSETPFWAYEVQDCWKLEDVTAMRKPEKSHTDSKAC</sequence>